<accession>B4DX13</accession>
<name>B4DX13_HUMAN</name>
<dbReference type="EMBL" id="AK301765">
    <property type="protein sequence ID" value="BAG63225.1"/>
    <property type="molecule type" value="mRNA"/>
</dbReference>
<evidence type="ECO:0000313" key="1">
    <source>
        <dbReference type="EMBL" id="BAG63225.1"/>
    </source>
</evidence>
<reference evidence="1" key="1">
    <citation type="submission" date="2007-10" db="EMBL/GenBank/DDBJ databases">
        <title>NEDO human cDNA sequencing project focused on splicing variants.</title>
        <authorList>
            <person name="Wakamatsu A."/>
            <person name="Yamamoto J."/>
            <person name="Kimura K."/>
            <person name="Ishii S."/>
            <person name="Watanabe K."/>
            <person name="Sugiyama A."/>
            <person name="Murakawa K."/>
            <person name="Kaida T."/>
            <person name="Tsuchiya K."/>
            <person name="Fukuzumi Y."/>
            <person name="Kumagai A."/>
            <person name="Oishi Y."/>
            <person name="Yamamoto S."/>
            <person name="Ono Y."/>
            <person name="Komori Y."/>
            <person name="Yamazaki M."/>
            <person name="Kisu Y."/>
            <person name="Nishikawa T."/>
            <person name="Sugano S."/>
            <person name="Nomura N."/>
            <person name="Isogai T."/>
        </authorList>
    </citation>
    <scope>NUCLEOTIDE SEQUENCE</scope>
    <source>
        <tissue evidence="1">Testis</tissue>
    </source>
</reference>
<dbReference type="Gene3D" id="2.80.10.50">
    <property type="match status" value="1"/>
</dbReference>
<proteinExistence type="evidence at transcript level"/>
<dbReference type="AlphaFoldDB" id="B4DX13"/>
<dbReference type="PeptideAtlas" id="B4DX13"/>
<organism evidence="1">
    <name type="scientific">Homo sapiens</name>
    <name type="common">Human</name>
    <dbReference type="NCBI Taxonomy" id="9606"/>
    <lineage>
        <taxon>Eukaryota</taxon>
        <taxon>Metazoa</taxon>
        <taxon>Chordata</taxon>
        <taxon>Craniata</taxon>
        <taxon>Vertebrata</taxon>
        <taxon>Euteleostomi</taxon>
        <taxon>Mammalia</taxon>
        <taxon>Eutheria</taxon>
        <taxon>Euarchontoglires</taxon>
        <taxon>Primates</taxon>
        <taxon>Haplorrhini</taxon>
        <taxon>Catarrhini</taxon>
        <taxon>Hominidae</taxon>
        <taxon>Homo</taxon>
    </lineage>
</organism>
<sequence>MDETEWIHRHPKAEDLRVGLISWAGTYLTFEACKNTVTATAKSLGRRQHRVVVSERREVESTGWLCQKEEKWRAQVGKQNCGHPGEVGPVELLQSLCFCSGCGLRMGNSRSPSSVGLHSREECRHLWDGCQTEAGAKFFLL</sequence>
<protein>
    <submittedName>
        <fullName evidence="1">cDNA FLJ52266, weakly similar to Fascin-3</fullName>
    </submittedName>
</protein>